<dbReference type="EMBL" id="CZQE01000004">
    <property type="protein sequence ID" value="CUS43082.1"/>
    <property type="molecule type" value="Genomic_DNA"/>
</dbReference>
<dbReference type="GO" id="GO:0015562">
    <property type="term" value="F:efflux transmembrane transporter activity"/>
    <property type="evidence" value="ECO:0007669"/>
    <property type="project" value="InterPro"/>
</dbReference>
<reference evidence="1" key="1">
    <citation type="submission" date="2015-10" db="EMBL/GenBank/DDBJ databases">
        <authorList>
            <person name="Gilbert D.G."/>
        </authorList>
    </citation>
    <scope>NUCLEOTIDE SEQUENCE</scope>
</reference>
<dbReference type="Gene3D" id="2.20.200.10">
    <property type="entry name" value="Outer membrane efflux proteins (OEP)"/>
    <property type="match status" value="1"/>
</dbReference>
<dbReference type="Gene3D" id="1.20.1600.10">
    <property type="entry name" value="Outer membrane efflux proteins (OEP)"/>
    <property type="match status" value="1"/>
</dbReference>
<organism evidence="1">
    <name type="scientific">hydrothermal vent metagenome</name>
    <dbReference type="NCBI Taxonomy" id="652676"/>
    <lineage>
        <taxon>unclassified sequences</taxon>
        <taxon>metagenomes</taxon>
        <taxon>ecological metagenomes</taxon>
    </lineage>
</organism>
<name>A0A161KCG9_9ZZZZ</name>
<dbReference type="PANTHER" id="PTHR30203">
    <property type="entry name" value="OUTER MEMBRANE CATION EFFLUX PROTEIN"/>
    <property type="match status" value="1"/>
</dbReference>
<dbReference type="GO" id="GO:0016020">
    <property type="term" value="C:membrane"/>
    <property type="evidence" value="ECO:0007669"/>
    <property type="project" value="InterPro"/>
</dbReference>
<dbReference type="InterPro" id="IPR003423">
    <property type="entry name" value="OMP_efflux"/>
</dbReference>
<dbReference type="NCBIfam" id="TIGR01845">
    <property type="entry name" value="outer_NodT"/>
    <property type="match status" value="1"/>
</dbReference>
<dbReference type="InterPro" id="IPR010131">
    <property type="entry name" value="MdtP/NodT-like"/>
</dbReference>
<dbReference type="SUPFAM" id="SSF56954">
    <property type="entry name" value="Outer membrane efflux proteins (OEP)"/>
    <property type="match status" value="1"/>
</dbReference>
<evidence type="ECO:0000313" key="1">
    <source>
        <dbReference type="EMBL" id="CUS43082.1"/>
    </source>
</evidence>
<gene>
    <name evidence="1" type="ORF">MGWOODY_Smn1437</name>
</gene>
<dbReference type="PANTHER" id="PTHR30203:SF21">
    <property type="entry name" value="OUTER MEMBRANE COMPONENT OF MULTIDRUG EFFLUX PUMP-RELATED"/>
    <property type="match status" value="1"/>
</dbReference>
<proteinExistence type="predicted"/>
<sequence length="465" mass="48147">MIRRLTPLALLLASSACMTAPAPPPTIAPASATGAFDALPVAAIAPVPDDWWRLYDDPALDRLVSASLAANADLRVAFANLDGARAALAQARAIRLPQVTIESSAGIDNPSGQPSAASVPATDYDIGAAINWDVDLFGRLRSGSLAARADAEAQAAALDGLRVAVAADTVAAYVDLCGANRAIVVARDMLAAQERSTALVREQLAAGEVSPLEVSQSASLLASARAALPPFEAARKNALYRLATLQGLPPAEARGFDLACTAPPRLARPIPVGDGQALLLRRPDIREAERRLAAAAARIGVARADLYPKINLGGAIGLLAGGFAATASPLISWAFPNQGPARARIAQARAGERAALAGWDGVVLRALRETETALASYDAEARRNADLKAALDESTASARRSAARVRLGDAAFLLQYDAERTRAATALQLAQSDLTLAQTQVTLFRALGGGWQNAPLPLAPGATAR</sequence>
<dbReference type="PROSITE" id="PS51257">
    <property type="entry name" value="PROKAR_LIPOPROTEIN"/>
    <property type="match status" value="1"/>
</dbReference>
<accession>A0A161KCG9</accession>
<dbReference type="AlphaFoldDB" id="A0A161KCG9"/>
<protein>
    <submittedName>
        <fullName evidence="1">Outer membrane component of tripartite multidrug resistance system</fullName>
    </submittedName>
</protein>
<dbReference type="Pfam" id="PF02321">
    <property type="entry name" value="OEP"/>
    <property type="match status" value="2"/>
</dbReference>